<feature type="compositionally biased region" description="Basic and acidic residues" evidence="3">
    <location>
        <begin position="1141"/>
        <end position="1157"/>
    </location>
</feature>
<proteinExistence type="predicted"/>
<feature type="region of interest" description="Disordered" evidence="3">
    <location>
        <begin position="1"/>
        <end position="44"/>
    </location>
</feature>
<dbReference type="GO" id="GO:0043484">
    <property type="term" value="P:regulation of RNA splicing"/>
    <property type="evidence" value="ECO:0007669"/>
    <property type="project" value="TreeGrafter"/>
</dbReference>
<accession>A0A8C4XHC9</accession>
<name>A0A8C4XHC9_ERPCA</name>
<dbReference type="PANTHER" id="PTHR23348:SF16">
    <property type="entry name" value="LEUCINE RICH REPEAT FAMILY PROTEIN"/>
    <property type="match status" value="1"/>
</dbReference>
<reference evidence="4" key="3">
    <citation type="submission" date="2025-09" db="UniProtKB">
        <authorList>
            <consortium name="Ensembl"/>
        </authorList>
    </citation>
    <scope>IDENTIFICATION</scope>
</reference>
<dbReference type="GO" id="GO:0032287">
    <property type="term" value="P:peripheral nervous system myelin maintenance"/>
    <property type="evidence" value="ECO:0007669"/>
    <property type="project" value="TreeGrafter"/>
</dbReference>
<evidence type="ECO:0000313" key="5">
    <source>
        <dbReference type="Proteomes" id="UP000694620"/>
    </source>
</evidence>
<dbReference type="Ensembl" id="ENSECRT00000032846.1">
    <property type="protein sequence ID" value="ENSECRP00000032129.1"/>
    <property type="gene ID" value="ENSECRG00000021777.1"/>
</dbReference>
<feature type="compositionally biased region" description="Basic and acidic residues" evidence="3">
    <location>
        <begin position="649"/>
        <end position="671"/>
    </location>
</feature>
<feature type="region of interest" description="Disordered" evidence="3">
    <location>
        <begin position="1063"/>
        <end position="1182"/>
    </location>
</feature>
<dbReference type="Proteomes" id="UP000694620">
    <property type="component" value="Chromosome 16"/>
</dbReference>
<evidence type="ECO:0000256" key="2">
    <source>
        <dbReference type="ARBA" id="ARBA00023242"/>
    </source>
</evidence>
<reference evidence="4" key="2">
    <citation type="submission" date="2025-08" db="UniProtKB">
        <authorList>
            <consortium name="Ensembl"/>
        </authorList>
    </citation>
    <scope>IDENTIFICATION</scope>
</reference>
<comment type="subcellular location">
    <subcellularLocation>
        <location evidence="1">Nucleus</location>
    </subcellularLocation>
</comment>
<feature type="compositionally biased region" description="Basic and acidic residues" evidence="3">
    <location>
        <begin position="1098"/>
        <end position="1130"/>
    </location>
</feature>
<keyword evidence="5" id="KW-1185">Reference proteome</keyword>
<dbReference type="GeneTree" id="ENSGT00940000154902"/>
<feature type="region of interest" description="Disordered" evidence="3">
    <location>
        <begin position="547"/>
        <end position="604"/>
    </location>
</feature>
<feature type="region of interest" description="Disordered" evidence="3">
    <location>
        <begin position="620"/>
        <end position="639"/>
    </location>
</feature>
<protein>
    <submittedName>
        <fullName evidence="4">Uncharacterized protein</fullName>
    </submittedName>
</protein>
<feature type="region of interest" description="Disordered" evidence="3">
    <location>
        <begin position="645"/>
        <end position="671"/>
    </location>
</feature>
<sequence length="1263" mass="137737">MSFSKGSSKQGKGDESTSKTDATSPKVDLDVKSPQISTEGKSEVKVTAPEISLSITKPSVDLATGDISIKVPRPEGDIKLDREQVLEAEMPDVDISLPITKEKQIAMTLKETDITLTKPKLKPGTIQGDTEQVILEDKETDGKQIKFKMPRVKMPTFGVSVSAEKVPKQEMHVGVIKPEVSLPAVDVDVKGPQVTTVTTGLDVSGARPEIDLASQTISMAAPQIDVQQPSITTHLQSKEVQLKEREQPELVESIPGIKSFDVTVPGVETDIHLPKIEKTKKETGEEIEASKQGKGDEATSKIDITSPKVELDVKKPEISTEGKAEVKMTPSVDLATEELGIKVPRPEGDIKLDREQVLEAEMPDVDVSLPTTKEKQIEMTLKETDITLTKPKLKPGTIQGDTEQVILEDKETDGKQIKFKMPRLKMPTFGVSVSAEKVPKQEMHVGVIKPEVSLPAVDVDVKGPQVTTVTTGLDVSGERPEIDLASKNISVAAPQIDVQLPSIMTRLQSKEGQLKESEQPELVESIPGIKSFDVTVPGVETDIHLPKIEKTKKETGEEIEASSKEDTEKEKKKGKFRMPHFKMPSFGSSASPEKLPKDAVDSGSAKVDITLPKVDLEIKGPKVQMSEDQEASRLSKPEQVLTVTMPSAEVKERDVDTKLPGETLEEKGKESKFKLPKIPDFDIAFPKIKGPDVKSAVHEPGTQTKLPEAEIKVKGLDGEPESLSSEDAESKMEKGKFKMPEMQIRTFGMSFSKGSSKQGKGDESTSKTDATSPKVELDVKKPQISTEGKAEVKVTAPEFSLSTTKPSVDLATGDISIKVPKPEGDIKLDKEQILEAEMPDVDISLPTTKEKQIAMTLKETDITLTKPKLKPGTIQGDTEQVILEDKETDGKQIKFKMPRVKMPTFGVSVSAEKVPKQEMHVGVIKPEVSLPAVDVDVKGPQVTTVTTGLDVSGARPEIDLASKNISVAAPQIDVQLPSIMTCLQNIHLPKIEKIKKETGEEIEASSKEDIEKERKKGKFRMPHFKMPSFGSSPSPEKLPKDTVDSGSAKVDITLPKVDLEIKGPKVQMSEDQEASRLSKPEQVLTVTMPSVDVEERDVDTKLPGETLEEKGKESTEIKLPEAEIDVKDLDGEPESLSSEDAESKMEKGKFKIPEIHMPKFGISFSKGSSKQGKGDEATSKIDITSPKVELDVKKPEISTEGKAEVKVTAPEFSLSTTKPSASRLSKPEQVLTVTMPSVDVEERDVHTKLPGETLEEKGKESKF</sequence>
<dbReference type="InterPro" id="IPR052082">
    <property type="entry name" value="Myelin_sheath_structural"/>
</dbReference>
<feature type="compositionally biased region" description="Basic and acidic residues" evidence="3">
    <location>
        <begin position="547"/>
        <end position="571"/>
    </location>
</feature>
<reference evidence="4" key="1">
    <citation type="submission" date="2021-06" db="EMBL/GenBank/DDBJ databases">
        <authorList>
            <consortium name="Wellcome Sanger Institute Data Sharing"/>
        </authorList>
    </citation>
    <scope>NUCLEOTIDE SEQUENCE [LARGE SCALE GENOMIC DNA]</scope>
</reference>
<evidence type="ECO:0000256" key="3">
    <source>
        <dbReference type="SAM" id="MobiDB-lite"/>
    </source>
</evidence>
<keyword evidence="2" id="KW-0539">Nucleus</keyword>
<evidence type="ECO:0000313" key="4">
    <source>
        <dbReference type="Ensembl" id="ENSECRP00000032129.1"/>
    </source>
</evidence>
<feature type="compositionally biased region" description="Acidic residues" evidence="3">
    <location>
        <begin position="1131"/>
        <end position="1140"/>
    </location>
</feature>
<feature type="region of interest" description="Disordered" evidence="3">
    <location>
        <begin position="691"/>
        <end position="735"/>
    </location>
</feature>
<feature type="compositionally biased region" description="Basic and acidic residues" evidence="3">
    <location>
        <begin position="707"/>
        <end position="717"/>
    </location>
</feature>
<evidence type="ECO:0000256" key="1">
    <source>
        <dbReference type="ARBA" id="ARBA00004123"/>
    </source>
</evidence>
<feature type="compositionally biased region" description="Low complexity" evidence="3">
    <location>
        <begin position="1"/>
        <end position="10"/>
    </location>
</feature>
<feature type="region of interest" description="Disordered" evidence="3">
    <location>
        <begin position="280"/>
        <end position="300"/>
    </location>
</feature>
<dbReference type="GO" id="GO:0005634">
    <property type="term" value="C:nucleus"/>
    <property type="evidence" value="ECO:0007669"/>
    <property type="project" value="UniProtKB-SubCell"/>
</dbReference>
<feature type="compositionally biased region" description="Acidic residues" evidence="3">
    <location>
        <begin position="718"/>
        <end position="727"/>
    </location>
</feature>
<feature type="region of interest" description="Disordered" evidence="3">
    <location>
        <begin position="750"/>
        <end position="783"/>
    </location>
</feature>
<dbReference type="AlphaFoldDB" id="A0A8C4XHC9"/>
<dbReference type="PANTHER" id="PTHR23348">
    <property type="entry name" value="PERIAXIN/AHNAK"/>
    <property type="match status" value="1"/>
</dbReference>
<feature type="compositionally biased region" description="Basic and acidic residues" evidence="3">
    <location>
        <begin position="1243"/>
        <end position="1263"/>
    </location>
</feature>
<feature type="region of interest" description="Disordered" evidence="3">
    <location>
        <begin position="1022"/>
        <end position="1049"/>
    </location>
</feature>
<dbReference type="GO" id="GO:0005737">
    <property type="term" value="C:cytoplasm"/>
    <property type="evidence" value="ECO:0007669"/>
    <property type="project" value="TreeGrafter"/>
</dbReference>
<organism evidence="4 5">
    <name type="scientific">Erpetoichthys calabaricus</name>
    <name type="common">Rope fish</name>
    <name type="synonym">Calamoichthys calabaricus</name>
    <dbReference type="NCBI Taxonomy" id="27687"/>
    <lineage>
        <taxon>Eukaryota</taxon>
        <taxon>Metazoa</taxon>
        <taxon>Chordata</taxon>
        <taxon>Craniata</taxon>
        <taxon>Vertebrata</taxon>
        <taxon>Euteleostomi</taxon>
        <taxon>Actinopterygii</taxon>
        <taxon>Polypteriformes</taxon>
        <taxon>Polypteridae</taxon>
        <taxon>Erpetoichthys</taxon>
    </lineage>
</organism>
<feature type="compositionally biased region" description="Low complexity" evidence="3">
    <location>
        <begin position="1159"/>
        <end position="1171"/>
    </location>
</feature>
<feature type="region of interest" description="Disordered" evidence="3">
    <location>
        <begin position="1237"/>
        <end position="1263"/>
    </location>
</feature>